<dbReference type="EMBL" id="QSKW01000004">
    <property type="protein sequence ID" value="RHE99291.1"/>
    <property type="molecule type" value="Genomic_DNA"/>
</dbReference>
<dbReference type="OrthoDB" id="2066237at2"/>
<evidence type="ECO:0000313" key="12">
    <source>
        <dbReference type="Proteomes" id="UP000283738"/>
    </source>
</evidence>
<evidence type="ECO:0000313" key="14">
    <source>
        <dbReference type="Proteomes" id="UP000286271"/>
    </source>
</evidence>
<dbReference type="Proteomes" id="UP000095395">
    <property type="component" value="Unassembled WGS sequence"/>
</dbReference>
<dbReference type="RefSeq" id="WP_007887324.1">
    <property type="nucleotide sequence ID" value="NZ_CABJFX010000001.1"/>
</dbReference>
<dbReference type="Proteomes" id="UP000049828">
    <property type="component" value="Unassembled WGS sequence"/>
</dbReference>
<organism evidence="1 8">
    <name type="scientific">Roseburia inulinivorans</name>
    <dbReference type="NCBI Taxonomy" id="360807"/>
    <lineage>
        <taxon>Bacteria</taxon>
        <taxon>Bacillati</taxon>
        <taxon>Bacillota</taxon>
        <taxon>Clostridia</taxon>
        <taxon>Lachnospirales</taxon>
        <taxon>Lachnospiraceae</taxon>
        <taxon>Roseburia</taxon>
    </lineage>
</organism>
<accession>A0A0M6WCG4</accession>
<dbReference type="EMBL" id="QRUN01000001">
    <property type="protein sequence ID" value="RGR71324.1"/>
    <property type="molecule type" value="Genomic_DNA"/>
</dbReference>
<dbReference type="Proteomes" id="UP000285820">
    <property type="component" value="Unassembled WGS sequence"/>
</dbReference>
<keyword evidence="8" id="KW-1185">Reference proteome</keyword>
<dbReference type="Proteomes" id="UP000283738">
    <property type="component" value="Unassembled WGS sequence"/>
</dbReference>
<evidence type="ECO:0000313" key="8">
    <source>
        <dbReference type="Proteomes" id="UP000049828"/>
    </source>
</evidence>
<dbReference type="EMBL" id="QSFX01000001">
    <property type="protein sequence ID" value="RHA91904.1"/>
    <property type="molecule type" value="Genomic_DNA"/>
</dbReference>
<dbReference type="GeneID" id="75163852"/>
<dbReference type="Proteomes" id="UP000283492">
    <property type="component" value="Unassembled WGS sequence"/>
</dbReference>
<dbReference type="EMBL" id="QRTF01000008">
    <property type="protein sequence ID" value="RGQ51751.1"/>
    <property type="molecule type" value="Genomic_DNA"/>
</dbReference>
<protein>
    <submittedName>
        <fullName evidence="1">Uncharacterized protein</fullName>
    </submittedName>
</protein>
<dbReference type="EMBL" id="CYYR01000002">
    <property type="protein sequence ID" value="CUN46253.1"/>
    <property type="molecule type" value="Genomic_DNA"/>
</dbReference>
<evidence type="ECO:0000313" key="3">
    <source>
        <dbReference type="EMBL" id="RGQ51751.1"/>
    </source>
</evidence>
<dbReference type="Proteomes" id="UP000266391">
    <property type="component" value="Unassembled WGS sequence"/>
</dbReference>
<name>A0A0M6WCG4_9FIRM</name>
<proteinExistence type="predicted"/>
<evidence type="ECO:0000313" key="6">
    <source>
        <dbReference type="EMBL" id="RHD04797.1"/>
    </source>
</evidence>
<reference evidence="10 11" key="3">
    <citation type="submission" date="2018-08" db="EMBL/GenBank/DDBJ databases">
        <title>A genome reference for cultivated species of the human gut microbiota.</title>
        <authorList>
            <person name="Zou Y."/>
            <person name="Xue W."/>
            <person name="Luo G."/>
        </authorList>
    </citation>
    <scope>NUCLEOTIDE SEQUENCE [LARGE SCALE GENOMIC DNA]</scope>
    <source>
        <strain evidence="4 13">AF24-4</strain>
        <strain evidence="3 12">AF28-15</strain>
        <strain evidence="7 14">AM27-11</strain>
        <strain evidence="6 10">AM32-8LB</strain>
        <strain evidence="5 11">AM42-1AC</strain>
    </source>
</reference>
<evidence type="ECO:0000313" key="10">
    <source>
        <dbReference type="Proteomes" id="UP000266391"/>
    </source>
</evidence>
<dbReference type="EMBL" id="CVRS01000016">
    <property type="protein sequence ID" value="CRL32848.1"/>
    <property type="molecule type" value="Genomic_DNA"/>
</dbReference>
<gene>
    <name evidence="7" type="ORF">DW707_03815</name>
    <name evidence="6" type="ORF">DW813_05155</name>
    <name evidence="5" type="ORF">DW914_01620</name>
    <name evidence="4" type="ORF">DWY29_00330</name>
    <name evidence="3" type="ORF">DWY96_05120</name>
    <name evidence="2" type="ORF">ERS852392_00449</name>
    <name evidence="1" type="ORF">RIL183_00631</name>
</gene>
<evidence type="ECO:0000313" key="9">
    <source>
        <dbReference type="Proteomes" id="UP000095395"/>
    </source>
</evidence>
<reference evidence="1" key="1">
    <citation type="submission" date="2015-05" db="EMBL/GenBank/DDBJ databases">
        <authorList>
            <person name="Wang D.B."/>
            <person name="Wang M."/>
        </authorList>
    </citation>
    <scope>NUCLEOTIDE SEQUENCE [LARGE SCALE GENOMIC DNA]</scope>
    <source>
        <strain evidence="1">L1-83</strain>
    </source>
</reference>
<evidence type="ECO:0000313" key="7">
    <source>
        <dbReference type="EMBL" id="RHE99291.1"/>
    </source>
</evidence>
<evidence type="ECO:0000313" key="5">
    <source>
        <dbReference type="EMBL" id="RHA91904.1"/>
    </source>
</evidence>
<dbReference type="AlphaFoldDB" id="A0A0M6WCG4"/>
<evidence type="ECO:0000313" key="4">
    <source>
        <dbReference type="EMBL" id="RGR71324.1"/>
    </source>
</evidence>
<dbReference type="EMBL" id="QSIQ01000005">
    <property type="protein sequence ID" value="RHD04797.1"/>
    <property type="molecule type" value="Genomic_DNA"/>
</dbReference>
<evidence type="ECO:0000313" key="1">
    <source>
        <dbReference type="EMBL" id="CRL32848.1"/>
    </source>
</evidence>
<evidence type="ECO:0000313" key="13">
    <source>
        <dbReference type="Proteomes" id="UP000285820"/>
    </source>
</evidence>
<reference evidence="8" key="2">
    <citation type="submission" date="2015-05" db="EMBL/GenBank/DDBJ databases">
        <authorList>
            <consortium name="Pathogen Informatics"/>
        </authorList>
    </citation>
    <scope>NUCLEOTIDE SEQUENCE [LARGE SCALE GENOMIC DNA]</scope>
    <source>
        <strain evidence="2 9">2789STDY5608835</strain>
        <strain evidence="8">L1-83</strain>
    </source>
</reference>
<sequence length="63" mass="7109">MTKEMLKGLIELVSEEDIETLYNVVVKFIPENVPLPDEIEAIERADKSIAKNGTVPHDAVDWD</sequence>
<dbReference type="Proteomes" id="UP000286271">
    <property type="component" value="Unassembled WGS sequence"/>
</dbReference>
<evidence type="ECO:0000313" key="2">
    <source>
        <dbReference type="EMBL" id="CUN46253.1"/>
    </source>
</evidence>
<evidence type="ECO:0000313" key="11">
    <source>
        <dbReference type="Proteomes" id="UP000283492"/>
    </source>
</evidence>